<organism evidence="1 2">
    <name type="scientific">Nesidiocoris tenuis</name>
    <dbReference type="NCBI Taxonomy" id="355587"/>
    <lineage>
        <taxon>Eukaryota</taxon>
        <taxon>Metazoa</taxon>
        <taxon>Ecdysozoa</taxon>
        <taxon>Arthropoda</taxon>
        <taxon>Hexapoda</taxon>
        <taxon>Insecta</taxon>
        <taxon>Pterygota</taxon>
        <taxon>Neoptera</taxon>
        <taxon>Paraneoptera</taxon>
        <taxon>Hemiptera</taxon>
        <taxon>Heteroptera</taxon>
        <taxon>Panheteroptera</taxon>
        <taxon>Cimicomorpha</taxon>
        <taxon>Miridae</taxon>
        <taxon>Dicyphina</taxon>
        <taxon>Nesidiocoris</taxon>
    </lineage>
</organism>
<dbReference type="OrthoDB" id="6583604at2759"/>
<dbReference type="Proteomes" id="UP000479000">
    <property type="component" value="Unassembled WGS sequence"/>
</dbReference>
<protein>
    <submittedName>
        <fullName evidence="1">Uncharacterized protein</fullName>
    </submittedName>
</protein>
<proteinExistence type="predicted"/>
<evidence type="ECO:0000313" key="2">
    <source>
        <dbReference type="Proteomes" id="UP000479000"/>
    </source>
</evidence>
<evidence type="ECO:0000313" key="1">
    <source>
        <dbReference type="EMBL" id="CAB0020696.1"/>
    </source>
</evidence>
<name>A0A6H5HVQ4_9HEMI</name>
<keyword evidence="2" id="KW-1185">Reference proteome</keyword>
<accession>A0A6H5HVQ4</accession>
<feature type="non-terminal residue" evidence="1">
    <location>
        <position position="168"/>
    </location>
</feature>
<dbReference type="AlphaFoldDB" id="A0A6H5HVQ4"/>
<reference evidence="1 2" key="1">
    <citation type="submission" date="2020-02" db="EMBL/GenBank/DDBJ databases">
        <authorList>
            <person name="Ferguson B K."/>
        </authorList>
    </citation>
    <scope>NUCLEOTIDE SEQUENCE [LARGE SCALE GENOMIC DNA]</scope>
</reference>
<sequence length="168" mass="19192">MQRPGRLPRKITKVRDTSSNWPADRDCFVLYQNIFYGKRLQSGKNALYLVLRSNVLLKEELFHLGRVKQCDRIKQRRTSPPISESGQFVAVEQKLHEINLLKFVGPMSRLQFIISDYSSKGSPYVYVTDAGTKKLIVWDVDANEGTAVPLPENCGTEFTPRDVLYAVL</sequence>
<dbReference type="EMBL" id="CADCXU010035575">
    <property type="protein sequence ID" value="CAB0020696.1"/>
    <property type="molecule type" value="Genomic_DNA"/>
</dbReference>
<gene>
    <name evidence="1" type="ORF">NTEN_LOCUS24267</name>
</gene>